<proteinExistence type="predicted"/>
<feature type="domain" description="CUE" evidence="7">
    <location>
        <begin position="150"/>
        <end position="193"/>
    </location>
</feature>
<evidence type="ECO:0000256" key="6">
    <source>
        <dbReference type="SAM" id="MobiDB-lite"/>
    </source>
</evidence>
<evidence type="ECO:0000256" key="3">
    <source>
        <dbReference type="ARBA" id="ARBA00022490"/>
    </source>
</evidence>
<dbReference type="GO" id="GO:0043130">
    <property type="term" value="F:ubiquitin binding"/>
    <property type="evidence" value="ECO:0007669"/>
    <property type="project" value="InterPro"/>
</dbReference>
<evidence type="ECO:0000256" key="2">
    <source>
        <dbReference type="ARBA" id="ARBA00004496"/>
    </source>
</evidence>
<evidence type="ECO:0000256" key="5">
    <source>
        <dbReference type="ARBA" id="ARBA00023242"/>
    </source>
</evidence>
<name>A0A8J4XVJ2_CHIOP</name>
<protein>
    <submittedName>
        <fullName evidence="8">CUE domain-containing protein 2</fullName>
    </submittedName>
</protein>
<keyword evidence="3" id="KW-0963">Cytoplasm</keyword>
<evidence type="ECO:0000259" key="7">
    <source>
        <dbReference type="PROSITE" id="PS51140"/>
    </source>
</evidence>
<dbReference type="AlphaFoldDB" id="A0A8J4XVJ2"/>
<dbReference type="GO" id="GO:0005634">
    <property type="term" value="C:nucleus"/>
    <property type="evidence" value="ECO:0007669"/>
    <property type="project" value="UniProtKB-SubCell"/>
</dbReference>
<dbReference type="EMBL" id="JACEEZ010020979">
    <property type="protein sequence ID" value="KAG0713904.1"/>
    <property type="molecule type" value="Genomic_DNA"/>
</dbReference>
<comment type="caution">
    <text evidence="8">The sequence shown here is derived from an EMBL/GenBank/DDBJ whole genome shotgun (WGS) entry which is preliminary data.</text>
</comment>
<dbReference type="GO" id="GO:0005737">
    <property type="term" value="C:cytoplasm"/>
    <property type="evidence" value="ECO:0007669"/>
    <property type="project" value="UniProtKB-SubCell"/>
</dbReference>
<sequence length="303" mass="33816">MSADSEVVRVSLEELLHLHAPAADPSGIDEIVVSYVTGVLEEVAQDQEEVDAGGMKDVMAAYVPEFETLSEEAVTAWVMGMVRAINEQKDKAKAVNDLTLDNLMSTFPVQTRKHHNSQSISETSERTQKLSETSSGSEEHNSTSGEEQDEYSEGLATLLEMFPGTCNLEVQHCLASCGGYLEQATSLILQRQEQGLAIKASSATKVHSHLRLVPGAKGNKKKIDDKEVRSSILNRYGFVDHDEDSREHRPVAPKWEGKKMVRYRDNKVVSIKGERYTEIKKEEAQEIKKTHVHLKPGKQCRFH</sequence>
<dbReference type="InterPro" id="IPR003892">
    <property type="entry name" value="CUE"/>
</dbReference>
<evidence type="ECO:0000256" key="1">
    <source>
        <dbReference type="ARBA" id="ARBA00004123"/>
    </source>
</evidence>
<gene>
    <name evidence="8" type="primary">CUEDC2</name>
    <name evidence="8" type="ORF">GWK47_015177</name>
</gene>
<dbReference type="Proteomes" id="UP000770661">
    <property type="component" value="Unassembled WGS sequence"/>
</dbReference>
<dbReference type="OrthoDB" id="10060331at2759"/>
<organism evidence="8 9">
    <name type="scientific">Chionoecetes opilio</name>
    <name type="common">Atlantic snow crab</name>
    <name type="synonym">Cancer opilio</name>
    <dbReference type="NCBI Taxonomy" id="41210"/>
    <lineage>
        <taxon>Eukaryota</taxon>
        <taxon>Metazoa</taxon>
        <taxon>Ecdysozoa</taxon>
        <taxon>Arthropoda</taxon>
        <taxon>Crustacea</taxon>
        <taxon>Multicrustacea</taxon>
        <taxon>Malacostraca</taxon>
        <taxon>Eumalacostraca</taxon>
        <taxon>Eucarida</taxon>
        <taxon>Decapoda</taxon>
        <taxon>Pleocyemata</taxon>
        <taxon>Brachyura</taxon>
        <taxon>Eubrachyura</taxon>
        <taxon>Majoidea</taxon>
        <taxon>Majidae</taxon>
        <taxon>Chionoecetes</taxon>
    </lineage>
</organism>
<dbReference type="PROSITE" id="PS51140">
    <property type="entry name" value="CUE"/>
    <property type="match status" value="1"/>
</dbReference>
<accession>A0A8J4XVJ2</accession>
<evidence type="ECO:0000313" key="8">
    <source>
        <dbReference type="EMBL" id="KAG0713904.1"/>
    </source>
</evidence>
<feature type="region of interest" description="Disordered" evidence="6">
    <location>
        <begin position="109"/>
        <end position="151"/>
    </location>
</feature>
<keyword evidence="4" id="KW-0833">Ubl conjugation pathway</keyword>
<keyword evidence="5" id="KW-0539">Nucleus</keyword>
<evidence type="ECO:0000313" key="9">
    <source>
        <dbReference type="Proteomes" id="UP000770661"/>
    </source>
</evidence>
<dbReference type="PANTHER" id="PTHR12493:SF0">
    <property type="entry name" value="CUE DOMAIN-CONTAINING PROTEIN 2"/>
    <property type="match status" value="1"/>
</dbReference>
<keyword evidence="9" id="KW-1185">Reference proteome</keyword>
<reference evidence="8" key="1">
    <citation type="submission" date="2020-07" db="EMBL/GenBank/DDBJ databases">
        <title>The High-quality genome of the commercially important snow crab, Chionoecetes opilio.</title>
        <authorList>
            <person name="Jeong J.-H."/>
            <person name="Ryu S."/>
        </authorList>
    </citation>
    <scope>NUCLEOTIDE SEQUENCE</scope>
    <source>
        <strain evidence="8">MADBK_172401_WGS</strain>
        <tissue evidence="8">Digestive gland</tissue>
    </source>
</reference>
<evidence type="ECO:0000256" key="4">
    <source>
        <dbReference type="ARBA" id="ARBA00022786"/>
    </source>
</evidence>
<comment type="subcellular location">
    <subcellularLocation>
        <location evidence="2">Cytoplasm</location>
    </subcellularLocation>
    <subcellularLocation>
        <location evidence="1">Nucleus</location>
    </subcellularLocation>
</comment>
<dbReference type="PANTHER" id="PTHR12493">
    <property type="entry name" value="CUE DOMAIN CONTAINING 2"/>
    <property type="match status" value="1"/>
</dbReference>